<keyword evidence="11" id="KW-1185">Reference proteome</keyword>
<dbReference type="Pfam" id="PF00664">
    <property type="entry name" value="ABC_membrane"/>
    <property type="match status" value="1"/>
</dbReference>
<dbReference type="Proteomes" id="UP000036923">
    <property type="component" value="Unassembled WGS sequence"/>
</dbReference>
<dbReference type="PROSITE" id="PS00211">
    <property type="entry name" value="ABC_TRANSPORTER_1"/>
    <property type="match status" value="1"/>
</dbReference>
<feature type="transmembrane region" description="Helical" evidence="7">
    <location>
        <begin position="150"/>
        <end position="179"/>
    </location>
</feature>
<keyword evidence="6 7" id="KW-0472">Membrane</keyword>
<feature type="transmembrane region" description="Helical" evidence="7">
    <location>
        <begin position="65"/>
        <end position="85"/>
    </location>
</feature>
<accession>A0A0L6JSA9</accession>
<dbReference type="Pfam" id="PF00005">
    <property type="entry name" value="ABC_tran"/>
    <property type="match status" value="1"/>
</dbReference>
<organism evidence="10 11">
    <name type="scientific">Pseudobacteroides cellulosolvens ATCC 35603 = DSM 2933</name>
    <dbReference type="NCBI Taxonomy" id="398512"/>
    <lineage>
        <taxon>Bacteria</taxon>
        <taxon>Bacillati</taxon>
        <taxon>Bacillota</taxon>
        <taxon>Clostridia</taxon>
        <taxon>Eubacteriales</taxon>
        <taxon>Oscillospiraceae</taxon>
        <taxon>Pseudobacteroides</taxon>
    </lineage>
</organism>
<dbReference type="SUPFAM" id="SSF52540">
    <property type="entry name" value="P-loop containing nucleoside triphosphate hydrolases"/>
    <property type="match status" value="1"/>
</dbReference>
<evidence type="ECO:0000256" key="1">
    <source>
        <dbReference type="ARBA" id="ARBA00004651"/>
    </source>
</evidence>
<dbReference type="SMART" id="SM00382">
    <property type="entry name" value="AAA"/>
    <property type="match status" value="1"/>
</dbReference>
<dbReference type="PROSITE" id="PS50893">
    <property type="entry name" value="ABC_TRANSPORTER_2"/>
    <property type="match status" value="1"/>
</dbReference>
<dbReference type="GO" id="GO:0015421">
    <property type="term" value="F:ABC-type oligopeptide transporter activity"/>
    <property type="evidence" value="ECO:0007669"/>
    <property type="project" value="TreeGrafter"/>
</dbReference>
<keyword evidence="4" id="KW-0067">ATP-binding</keyword>
<protein>
    <submittedName>
        <fullName evidence="10">Xenobiotic-transporting ATPase</fullName>
        <ecNumber evidence="10">3.6.3.44</ecNumber>
    </submittedName>
</protein>
<dbReference type="InterPro" id="IPR039421">
    <property type="entry name" value="Type_1_exporter"/>
</dbReference>
<dbReference type="SUPFAM" id="SSF90123">
    <property type="entry name" value="ABC transporter transmembrane region"/>
    <property type="match status" value="1"/>
</dbReference>
<dbReference type="Gene3D" id="1.20.1560.10">
    <property type="entry name" value="ABC transporter type 1, transmembrane domain"/>
    <property type="match status" value="1"/>
</dbReference>
<dbReference type="eggNOG" id="COG1132">
    <property type="taxonomic scope" value="Bacteria"/>
</dbReference>
<keyword evidence="3" id="KW-0547">Nucleotide-binding</keyword>
<evidence type="ECO:0000256" key="2">
    <source>
        <dbReference type="ARBA" id="ARBA00022692"/>
    </source>
</evidence>
<evidence type="ECO:0000256" key="7">
    <source>
        <dbReference type="SAM" id="Phobius"/>
    </source>
</evidence>
<dbReference type="GO" id="GO:0005886">
    <property type="term" value="C:plasma membrane"/>
    <property type="evidence" value="ECO:0007669"/>
    <property type="project" value="UniProtKB-SubCell"/>
</dbReference>
<evidence type="ECO:0000313" key="10">
    <source>
        <dbReference type="EMBL" id="KNY28696.1"/>
    </source>
</evidence>
<dbReference type="Gene3D" id="3.40.50.300">
    <property type="entry name" value="P-loop containing nucleotide triphosphate hydrolases"/>
    <property type="match status" value="1"/>
</dbReference>
<keyword evidence="10" id="KW-0378">Hydrolase</keyword>
<dbReference type="InterPro" id="IPR011527">
    <property type="entry name" value="ABC1_TM_dom"/>
</dbReference>
<sequence>MVINKKDIVLIKRAIQYIKPYKIRFIFAFLTILLGIITDIIQPLLWAKLIVNLFGNNFPKVIDNILLITIVFLVNSLAGFMRLYLTSFLSQQIIFDLKKDIYNRILNLPIKAFDKMRTGDFMSRLEGDVGGVADIITNQLINTIVEILRVIIVGIVIFSINIHLALLVLICFPVTYVIYHKFGVIIRKENEKLFELNDNYFSHIHQTISGIREIKSLGANILSFRNFLELSTSLKVKALKINIISGVSQMISQIVNFSSEILVMLAGGYFVYKGTLTMENFIAFTSYSGQFSNSLMSVTRINASIQQVLTSLERIFGLLDNLNYDIEPIGKQKLKKVNGSIVFKNVSFQYNEENQVLKNINLNISSNKKIAIVGQSGSGKTTLFNLLLRFYRPTKGIITIDGIPLIDIDETSLRENLAMVHQEPYFMTLSIKENLKLASPEATDKDLIEACKIAYIHDFINSLPDKYDTVLGENGITISGGQKQRLAIARALLRNAKIILFDEATSALDNESQIKIKEAIDQIAAKHTVLIIAHRLVTVLEADEIIVMSNGEVVGFGNHNSLIKNNEIYQKLYKSEITTITSTPKVVGG</sequence>
<dbReference type="InterPro" id="IPR027417">
    <property type="entry name" value="P-loop_NTPase"/>
</dbReference>
<dbReference type="PANTHER" id="PTHR43394">
    <property type="entry name" value="ATP-DEPENDENT PERMEASE MDL1, MITOCHONDRIAL"/>
    <property type="match status" value="1"/>
</dbReference>
<evidence type="ECO:0000313" key="11">
    <source>
        <dbReference type="Proteomes" id="UP000036923"/>
    </source>
</evidence>
<feature type="domain" description="ABC transporter" evidence="8">
    <location>
        <begin position="341"/>
        <end position="575"/>
    </location>
</feature>
<dbReference type="STRING" id="398512.Bccel_3970"/>
<gene>
    <name evidence="10" type="ORF">Bccel_3970</name>
</gene>
<dbReference type="FunFam" id="3.40.50.300:FF:000218">
    <property type="entry name" value="Multidrug ABC transporter ATP-binding protein"/>
    <property type="match status" value="1"/>
</dbReference>
<keyword evidence="2 7" id="KW-0812">Transmembrane</keyword>
<reference evidence="11" key="1">
    <citation type="submission" date="2015-07" db="EMBL/GenBank/DDBJ databases">
        <title>Near-Complete Genome Sequence of the Cellulolytic Bacterium Bacteroides (Pseudobacteroides) cellulosolvens ATCC 35603.</title>
        <authorList>
            <person name="Dassa B."/>
            <person name="Utturkar S.M."/>
            <person name="Klingeman D.M."/>
            <person name="Hurt R.A."/>
            <person name="Keller M."/>
            <person name="Xu J."/>
            <person name="Reddy Y.H.K."/>
            <person name="Borovok I."/>
            <person name="Grinberg I.R."/>
            <person name="Lamed R."/>
            <person name="Zhivin O."/>
            <person name="Bayer E.A."/>
            <person name="Brown S.D."/>
        </authorList>
    </citation>
    <scope>NUCLEOTIDE SEQUENCE [LARGE SCALE GENOMIC DNA]</scope>
    <source>
        <strain evidence="11">DSM 2933</strain>
    </source>
</reference>
<dbReference type="PANTHER" id="PTHR43394:SF1">
    <property type="entry name" value="ATP-BINDING CASSETTE SUB-FAMILY B MEMBER 10, MITOCHONDRIAL"/>
    <property type="match status" value="1"/>
</dbReference>
<evidence type="ECO:0000259" key="8">
    <source>
        <dbReference type="PROSITE" id="PS50893"/>
    </source>
</evidence>
<dbReference type="GO" id="GO:0016887">
    <property type="term" value="F:ATP hydrolysis activity"/>
    <property type="evidence" value="ECO:0007669"/>
    <property type="project" value="InterPro"/>
</dbReference>
<dbReference type="EC" id="3.6.3.44" evidence="10"/>
<dbReference type="EMBL" id="LGTC01000001">
    <property type="protein sequence ID" value="KNY28696.1"/>
    <property type="molecule type" value="Genomic_DNA"/>
</dbReference>
<dbReference type="GO" id="GO:0005524">
    <property type="term" value="F:ATP binding"/>
    <property type="evidence" value="ECO:0007669"/>
    <property type="project" value="UniProtKB-KW"/>
</dbReference>
<comment type="caution">
    <text evidence="10">The sequence shown here is derived from an EMBL/GenBank/DDBJ whole genome shotgun (WGS) entry which is preliminary data.</text>
</comment>
<evidence type="ECO:0000256" key="6">
    <source>
        <dbReference type="ARBA" id="ARBA00023136"/>
    </source>
</evidence>
<feature type="domain" description="ABC transmembrane type-1" evidence="9">
    <location>
        <begin position="26"/>
        <end position="307"/>
    </location>
</feature>
<evidence type="ECO:0000256" key="5">
    <source>
        <dbReference type="ARBA" id="ARBA00022989"/>
    </source>
</evidence>
<proteinExistence type="predicted"/>
<name>A0A0L6JSA9_9FIRM</name>
<evidence type="ECO:0000256" key="3">
    <source>
        <dbReference type="ARBA" id="ARBA00022741"/>
    </source>
</evidence>
<evidence type="ECO:0000259" key="9">
    <source>
        <dbReference type="PROSITE" id="PS50929"/>
    </source>
</evidence>
<evidence type="ECO:0000256" key="4">
    <source>
        <dbReference type="ARBA" id="ARBA00022840"/>
    </source>
</evidence>
<dbReference type="InterPro" id="IPR036640">
    <property type="entry name" value="ABC1_TM_sf"/>
</dbReference>
<dbReference type="CDD" id="cd07346">
    <property type="entry name" value="ABC_6TM_exporters"/>
    <property type="match status" value="1"/>
</dbReference>
<dbReference type="PROSITE" id="PS50929">
    <property type="entry name" value="ABC_TM1F"/>
    <property type="match status" value="1"/>
</dbReference>
<dbReference type="InterPro" id="IPR003593">
    <property type="entry name" value="AAA+_ATPase"/>
</dbReference>
<dbReference type="InterPro" id="IPR017871">
    <property type="entry name" value="ABC_transporter-like_CS"/>
</dbReference>
<keyword evidence="5 7" id="KW-1133">Transmembrane helix</keyword>
<dbReference type="AlphaFoldDB" id="A0A0L6JSA9"/>
<dbReference type="InterPro" id="IPR003439">
    <property type="entry name" value="ABC_transporter-like_ATP-bd"/>
</dbReference>
<feature type="transmembrane region" description="Helical" evidence="7">
    <location>
        <begin position="21"/>
        <end position="45"/>
    </location>
</feature>
<comment type="subcellular location">
    <subcellularLocation>
        <location evidence="1">Cell membrane</location>
        <topology evidence="1">Multi-pass membrane protein</topology>
    </subcellularLocation>
</comment>